<keyword evidence="8 9" id="KW-0472">Membrane</keyword>
<keyword evidence="4 9" id="KW-0812">Transmembrane</keyword>
<evidence type="ECO:0000256" key="9">
    <source>
        <dbReference type="PROSITE-ProRule" id="PRU00282"/>
    </source>
</evidence>
<dbReference type="PROSITE" id="PS50920">
    <property type="entry name" value="SOLCAR"/>
    <property type="match status" value="3"/>
</dbReference>
<feature type="region of interest" description="Disordered" evidence="10">
    <location>
        <begin position="1034"/>
        <end position="1063"/>
    </location>
</feature>
<proteinExistence type="inferred from homology"/>
<dbReference type="OrthoDB" id="18574at2759"/>
<feature type="region of interest" description="Disordered" evidence="10">
    <location>
        <begin position="948"/>
        <end position="978"/>
    </location>
</feature>
<dbReference type="Proteomes" id="UP000277580">
    <property type="component" value="Unassembled WGS sequence"/>
</dbReference>
<keyword evidence="6" id="KW-0496">Mitochondrion</keyword>
<keyword evidence="6" id="KW-0999">Mitochondrion inner membrane</keyword>
<dbReference type="GO" id="GO:0015217">
    <property type="term" value="F:ADP transmembrane transporter activity"/>
    <property type="evidence" value="ECO:0007669"/>
    <property type="project" value="TreeGrafter"/>
</dbReference>
<feature type="compositionally biased region" description="Polar residues" evidence="10">
    <location>
        <begin position="1088"/>
        <end position="1098"/>
    </location>
</feature>
<dbReference type="PANTHER" id="PTHR45939:SF2">
    <property type="entry name" value="CARRIER PROTEIN, PUTATIVE (AFU_ORTHOLOGUE AFUA_2G13870)-RELATED"/>
    <property type="match status" value="1"/>
</dbReference>
<feature type="compositionally biased region" description="Basic residues" evidence="10">
    <location>
        <begin position="780"/>
        <end position="810"/>
    </location>
</feature>
<evidence type="ECO:0000256" key="8">
    <source>
        <dbReference type="ARBA" id="ARBA00023136"/>
    </source>
</evidence>
<comment type="similarity">
    <text evidence="2">Belongs to the mitochondrial carrier (TC 2.A.29) family.</text>
</comment>
<feature type="compositionally biased region" description="Polar residues" evidence="10">
    <location>
        <begin position="1166"/>
        <end position="1181"/>
    </location>
</feature>
<dbReference type="PANTHER" id="PTHR45939">
    <property type="entry name" value="PEROXISOMAL MEMBRANE PROTEIN PMP34-RELATED"/>
    <property type="match status" value="1"/>
</dbReference>
<protein>
    <recommendedName>
        <fullName evidence="13">Mitochondrial carrier</fullName>
    </recommendedName>
</protein>
<feature type="region of interest" description="Disordered" evidence="10">
    <location>
        <begin position="679"/>
        <end position="706"/>
    </location>
</feature>
<evidence type="ECO:0000256" key="6">
    <source>
        <dbReference type="ARBA" id="ARBA00022792"/>
    </source>
</evidence>
<evidence type="ECO:0000256" key="3">
    <source>
        <dbReference type="ARBA" id="ARBA00022448"/>
    </source>
</evidence>
<evidence type="ECO:0000256" key="7">
    <source>
        <dbReference type="ARBA" id="ARBA00022989"/>
    </source>
</evidence>
<dbReference type="Gene3D" id="1.50.40.10">
    <property type="entry name" value="Mitochondrial carrier domain"/>
    <property type="match status" value="1"/>
</dbReference>
<dbReference type="InterPro" id="IPR023395">
    <property type="entry name" value="MCP_dom_sf"/>
</dbReference>
<feature type="compositionally biased region" description="Basic residues" evidence="10">
    <location>
        <begin position="905"/>
        <end position="917"/>
    </location>
</feature>
<dbReference type="Pfam" id="PF00153">
    <property type="entry name" value="Mito_carr"/>
    <property type="match status" value="3"/>
</dbReference>
<feature type="compositionally biased region" description="Basic residues" evidence="10">
    <location>
        <begin position="955"/>
        <end position="976"/>
    </location>
</feature>
<dbReference type="GO" id="GO:0016020">
    <property type="term" value="C:membrane"/>
    <property type="evidence" value="ECO:0007669"/>
    <property type="project" value="UniProtKB-SubCell"/>
</dbReference>
<sequence>MARSIRNYESNESVIGTGHDDYDTYHVKTTEIIKHGDSHNNHLIHSPGSHGHGHGHGLGHGHNRTYSHDHTEHHHRLGENAVPALVQAFSGAVGSSIAGIATHPLDIVVKRLQVQRHIHNQIRMQKKSRSGGKSPRHHGRPGRSRDDSPEPLVLGPDERGDDYNRQGGTRRTSSKGSRSYTTADGVRIDEDWEDTVEEYEYNQHYDGVIDCAKKIWEEEGLGGFYTGVVEETIGTLGSAFWYYATYSYIRNKRLHKRHTQKLPVLEELLIGLVAGSASRLFLTPFNNISTRKQTHAMLYPNAKAPGIVQIYHDIMREKGITGFWSGYSANMFLSLNPTMTFLIYESLKNFAGGNRRQMKGAETFLIAAVAKAIATGLTYPLSVAKSRAQVANEEDNFRFQDLTSVGKAGRAIKDKLAKRKRSAGNLIQVLADIFKREGIAGLYEGVLGELLRGFVSSGITMVIKESVHRTILSLYYFVMRAYNRTEDHSFQATTKLMAKEAYEKAGPRQKKILNKAIEGGHKVTHLIEAGKEKVTGHHSEETRRHDGMKMKAAAATAVAGLAAGAIHHGRNRSRERHDEHGNALVHTARERVEEWREGVGEDSHRHRVGNVTHIDDRIHTGETHQNLHQSHSHSGHRNDQFGRNGITEQTYIEERIEHGHSGSHSRRGSAGVIGAAATAGAVAHKLSSHSHNEHGHSHSHSGHAHDGEVITKTTKVVEEFGIVKDPRSTHVKNIHDGHQAVSDSRSRFGETTHQHSSTHEERGRHGMVGAVTEKIVGHGHNSHSHGRSHSGNRHGSHSHSHSHSHGHGHGHREGHIDGKTIIHTTETVEEWRNDANAVEDLRQFGVASTINEDSRSDFGETLHKGHSIVGHGHSQRFGDDSVHLDHGRTVIEKTQVMRVDEGGHHSHGHSSHGHSHKDSRNSFGGSALHKDGRTVVEKTEITRISENIHDGGHLSHGHSSHGHSSHGHSSHGHTSHRQGGVVGAVVSAAEKVVGHNHNHSHSDSRTNFGSSGHNDGRTVVEKTEITRINENIHDGGHHSLGHSSHGHKDSRSNFGGSALHTDGRTVVEKTEITRISENIHDGGHHTHSQNSHGNSSHRQTGVVGAVVGAAVGAAEKLVGHRHGQSAHRHSESRTNFGDAALHSDGRVVETTQITRINENIHDGHSHSTLGRTHNDSRSNFGVHNDGRTVIEKTEVIRQNGHTSNMIPTRSPLDAVVNKISSSSSHNAHNTHSHQNGVVANGIAAGKAALGLDNRNTSTFRETSSSSRQSGFLGKQALANSTAATAGSNGVTTVTRTEEFWPVDEDARSSVYNFQEERESGGVRIETKTWGEERRGKGYN</sequence>
<evidence type="ECO:0000313" key="12">
    <source>
        <dbReference type="Proteomes" id="UP000277580"/>
    </source>
</evidence>
<evidence type="ECO:0000256" key="5">
    <source>
        <dbReference type="ARBA" id="ARBA00022737"/>
    </source>
</evidence>
<dbReference type="InterPro" id="IPR052217">
    <property type="entry name" value="Mito/Peroxisomal_Carrier"/>
</dbReference>
<accession>A0A3N4KWN2</accession>
<feature type="region of interest" description="Disordered" evidence="10">
    <location>
        <begin position="901"/>
        <end position="934"/>
    </location>
</feature>
<feature type="region of interest" description="Disordered" evidence="10">
    <location>
        <begin position="120"/>
        <end position="182"/>
    </location>
</feature>
<evidence type="ECO:0008006" key="13">
    <source>
        <dbReference type="Google" id="ProtNLM"/>
    </source>
</evidence>
<evidence type="ECO:0000313" key="11">
    <source>
        <dbReference type="EMBL" id="RPB12751.1"/>
    </source>
</evidence>
<feature type="compositionally biased region" description="Basic residues" evidence="10">
    <location>
        <begin position="51"/>
        <end position="65"/>
    </location>
</feature>
<dbReference type="InParanoid" id="A0A3N4KWN2"/>
<dbReference type="SUPFAM" id="SSF103506">
    <property type="entry name" value="Mitochondrial carrier"/>
    <property type="match status" value="1"/>
</dbReference>
<feature type="region of interest" description="Disordered" evidence="10">
    <location>
        <begin position="45"/>
        <end position="75"/>
    </location>
</feature>
<feature type="region of interest" description="Disordered" evidence="10">
    <location>
        <begin position="1161"/>
        <end position="1183"/>
    </location>
</feature>
<feature type="compositionally biased region" description="Basic residues" evidence="10">
    <location>
        <begin position="120"/>
        <end position="142"/>
    </location>
</feature>
<feature type="region of interest" description="Disordered" evidence="10">
    <location>
        <begin position="624"/>
        <end position="643"/>
    </location>
</feature>
<feature type="repeat" description="Solcar" evidence="9">
    <location>
        <begin position="362"/>
        <end position="470"/>
    </location>
</feature>
<feature type="region of interest" description="Disordered" evidence="10">
    <location>
        <begin position="1314"/>
        <end position="1339"/>
    </location>
</feature>
<evidence type="ECO:0000256" key="2">
    <source>
        <dbReference type="ARBA" id="ARBA00006375"/>
    </source>
</evidence>
<comment type="subcellular location">
    <subcellularLocation>
        <location evidence="1">Membrane</location>
        <topology evidence="1">Multi-pass membrane protein</topology>
    </subcellularLocation>
</comment>
<keyword evidence="3" id="KW-0813">Transport</keyword>
<reference evidence="11 12" key="1">
    <citation type="journal article" date="2018" name="Nat. Ecol. Evol.">
        <title>Pezizomycetes genomes reveal the molecular basis of ectomycorrhizal truffle lifestyle.</title>
        <authorList>
            <person name="Murat C."/>
            <person name="Payen T."/>
            <person name="Noel B."/>
            <person name="Kuo A."/>
            <person name="Morin E."/>
            <person name="Chen J."/>
            <person name="Kohler A."/>
            <person name="Krizsan K."/>
            <person name="Balestrini R."/>
            <person name="Da Silva C."/>
            <person name="Montanini B."/>
            <person name="Hainaut M."/>
            <person name="Levati E."/>
            <person name="Barry K.W."/>
            <person name="Belfiori B."/>
            <person name="Cichocki N."/>
            <person name="Clum A."/>
            <person name="Dockter R.B."/>
            <person name="Fauchery L."/>
            <person name="Guy J."/>
            <person name="Iotti M."/>
            <person name="Le Tacon F."/>
            <person name="Lindquist E.A."/>
            <person name="Lipzen A."/>
            <person name="Malagnac F."/>
            <person name="Mello A."/>
            <person name="Molinier V."/>
            <person name="Miyauchi S."/>
            <person name="Poulain J."/>
            <person name="Riccioni C."/>
            <person name="Rubini A."/>
            <person name="Sitrit Y."/>
            <person name="Splivallo R."/>
            <person name="Traeger S."/>
            <person name="Wang M."/>
            <person name="Zifcakova L."/>
            <person name="Wipf D."/>
            <person name="Zambonelli A."/>
            <person name="Paolocci F."/>
            <person name="Nowrousian M."/>
            <person name="Ottonello S."/>
            <person name="Baldrian P."/>
            <person name="Spatafora J.W."/>
            <person name="Henrissat B."/>
            <person name="Nagy L.G."/>
            <person name="Aury J.M."/>
            <person name="Wincker P."/>
            <person name="Grigoriev I.V."/>
            <person name="Bonfante P."/>
            <person name="Martin F.M."/>
        </authorList>
    </citation>
    <scope>NUCLEOTIDE SEQUENCE [LARGE SCALE GENOMIC DNA]</scope>
    <source>
        <strain evidence="11 12">CCBAS932</strain>
    </source>
</reference>
<feature type="region of interest" description="Disordered" evidence="10">
    <location>
        <begin position="994"/>
        <end position="1016"/>
    </location>
</feature>
<feature type="region of interest" description="Disordered" evidence="10">
    <location>
        <begin position="777"/>
        <end position="815"/>
    </location>
</feature>
<feature type="region of interest" description="Disordered" evidence="10">
    <location>
        <begin position="1079"/>
        <end position="1098"/>
    </location>
</feature>
<dbReference type="InterPro" id="IPR018108">
    <property type="entry name" value="MCP_transmembrane"/>
</dbReference>
<feature type="compositionally biased region" description="Low complexity" evidence="10">
    <location>
        <begin position="165"/>
        <end position="182"/>
    </location>
</feature>
<feature type="region of interest" description="Disordered" evidence="10">
    <location>
        <begin position="736"/>
        <end position="764"/>
    </location>
</feature>
<keyword evidence="12" id="KW-1185">Reference proteome</keyword>
<feature type="region of interest" description="Disordered" evidence="10">
    <location>
        <begin position="1118"/>
        <end position="1140"/>
    </location>
</feature>
<organism evidence="11 12">
    <name type="scientific">Morchella conica CCBAS932</name>
    <dbReference type="NCBI Taxonomy" id="1392247"/>
    <lineage>
        <taxon>Eukaryota</taxon>
        <taxon>Fungi</taxon>
        <taxon>Dikarya</taxon>
        <taxon>Ascomycota</taxon>
        <taxon>Pezizomycotina</taxon>
        <taxon>Pezizomycetes</taxon>
        <taxon>Pezizales</taxon>
        <taxon>Morchellaceae</taxon>
        <taxon>Morchella</taxon>
    </lineage>
</organism>
<feature type="repeat" description="Solcar" evidence="9">
    <location>
        <begin position="262"/>
        <end position="350"/>
    </location>
</feature>
<gene>
    <name evidence="11" type="ORF">P167DRAFT_605587</name>
</gene>
<keyword evidence="5" id="KW-0677">Repeat</keyword>
<name>A0A3N4KWN2_9PEZI</name>
<evidence type="ECO:0000256" key="1">
    <source>
        <dbReference type="ARBA" id="ARBA00004141"/>
    </source>
</evidence>
<evidence type="ECO:0000256" key="10">
    <source>
        <dbReference type="SAM" id="MobiDB-lite"/>
    </source>
</evidence>
<evidence type="ECO:0000256" key="4">
    <source>
        <dbReference type="ARBA" id="ARBA00022692"/>
    </source>
</evidence>
<keyword evidence="7" id="KW-1133">Transmembrane helix</keyword>
<feature type="repeat" description="Solcar" evidence="9">
    <location>
        <begin position="82"/>
        <end position="252"/>
    </location>
</feature>
<dbReference type="STRING" id="1392247.A0A3N4KWN2"/>
<dbReference type="EMBL" id="ML119127">
    <property type="protein sequence ID" value="RPB12751.1"/>
    <property type="molecule type" value="Genomic_DNA"/>
</dbReference>